<evidence type="ECO:0000313" key="11">
    <source>
        <dbReference type="EMBL" id="KJL45443.1"/>
    </source>
</evidence>
<evidence type="ECO:0000256" key="7">
    <source>
        <dbReference type="ARBA" id="ARBA00035120"/>
    </source>
</evidence>
<dbReference type="GO" id="GO:0046872">
    <property type="term" value="F:metal ion binding"/>
    <property type="evidence" value="ECO:0007669"/>
    <property type="project" value="UniProtKB-KW"/>
</dbReference>
<dbReference type="PATRIC" id="fig|69370.6.peg.225"/>
<evidence type="ECO:0000256" key="5">
    <source>
        <dbReference type="ARBA" id="ARBA00023136"/>
    </source>
</evidence>
<dbReference type="PANTHER" id="PTHR28259">
    <property type="entry name" value="FLUORIDE EXPORT PROTEIN 1-RELATED"/>
    <property type="match status" value="1"/>
</dbReference>
<comment type="caution">
    <text evidence="11">The sequence shown here is derived from an EMBL/GenBank/DDBJ whole genome shotgun (WGS) entry which is preliminary data.</text>
</comment>
<keyword evidence="10" id="KW-0406">Ion transport</keyword>
<comment type="catalytic activity">
    <reaction evidence="8">
        <text>fluoride(in) = fluoride(out)</text>
        <dbReference type="Rhea" id="RHEA:76159"/>
        <dbReference type="ChEBI" id="CHEBI:17051"/>
    </reaction>
    <physiologicalReaction direction="left-to-right" evidence="8">
        <dbReference type="Rhea" id="RHEA:76160"/>
    </physiologicalReaction>
</comment>
<feature type="binding site" evidence="10">
    <location>
        <position position="76"/>
    </location>
    <ligand>
        <name>Na(+)</name>
        <dbReference type="ChEBI" id="CHEBI:29101"/>
        <note>structural</note>
    </ligand>
</feature>
<protein>
    <recommendedName>
        <fullName evidence="10">Fluoride-specific ion channel FluC</fullName>
    </recommendedName>
</protein>
<evidence type="ECO:0000256" key="2">
    <source>
        <dbReference type="ARBA" id="ARBA00022475"/>
    </source>
</evidence>
<organism evidence="11 12">
    <name type="scientific">Microbacterium trichothecenolyticum</name>
    <name type="common">Aureobacterium trichothecenolyticum</name>
    <dbReference type="NCBI Taxonomy" id="69370"/>
    <lineage>
        <taxon>Bacteria</taxon>
        <taxon>Bacillati</taxon>
        <taxon>Actinomycetota</taxon>
        <taxon>Actinomycetes</taxon>
        <taxon>Micrococcales</taxon>
        <taxon>Microbacteriaceae</taxon>
        <taxon>Microbacterium</taxon>
    </lineage>
</organism>
<dbReference type="RefSeq" id="WP_045296317.1">
    <property type="nucleotide sequence ID" value="NZ_JYJA01000017.1"/>
</dbReference>
<feature type="transmembrane region" description="Helical" evidence="10">
    <location>
        <begin position="65"/>
        <end position="89"/>
    </location>
</feature>
<dbReference type="PANTHER" id="PTHR28259:SF1">
    <property type="entry name" value="FLUORIDE EXPORT PROTEIN 1-RELATED"/>
    <property type="match status" value="1"/>
</dbReference>
<keyword evidence="3 10" id="KW-0812">Transmembrane</keyword>
<keyword evidence="2 10" id="KW-1003">Cell membrane</keyword>
<keyword evidence="10" id="KW-0915">Sodium</keyword>
<evidence type="ECO:0000313" key="12">
    <source>
        <dbReference type="Proteomes" id="UP000034098"/>
    </source>
</evidence>
<feature type="transmembrane region" description="Helical" evidence="10">
    <location>
        <begin position="6"/>
        <end position="22"/>
    </location>
</feature>
<dbReference type="GO" id="GO:0140114">
    <property type="term" value="P:cellular detoxification of fluoride"/>
    <property type="evidence" value="ECO:0007669"/>
    <property type="project" value="UniProtKB-UniRule"/>
</dbReference>
<evidence type="ECO:0000256" key="6">
    <source>
        <dbReference type="ARBA" id="ARBA00023303"/>
    </source>
</evidence>
<comment type="subcellular location">
    <subcellularLocation>
        <location evidence="1 10">Cell membrane</location>
        <topology evidence="1 10">Multi-pass membrane protein</topology>
    </subcellularLocation>
</comment>
<keyword evidence="6 10" id="KW-0407">Ion channel</keyword>
<dbReference type="EMBL" id="JYJA01000017">
    <property type="protein sequence ID" value="KJL45443.1"/>
    <property type="molecule type" value="Genomic_DNA"/>
</dbReference>
<reference evidence="11 12" key="1">
    <citation type="submission" date="2015-02" db="EMBL/GenBank/DDBJ databases">
        <title>Draft genome sequences of ten Microbacterium spp. with emphasis on heavy metal contaminated environments.</title>
        <authorList>
            <person name="Corretto E."/>
        </authorList>
    </citation>
    <scope>NUCLEOTIDE SEQUENCE [LARGE SCALE GENOMIC DNA]</scope>
    <source>
        <strain evidence="11 12">DSM 8608</strain>
    </source>
</reference>
<keyword evidence="12" id="KW-1185">Reference proteome</keyword>
<evidence type="ECO:0000256" key="3">
    <source>
        <dbReference type="ARBA" id="ARBA00022692"/>
    </source>
</evidence>
<comment type="function">
    <text evidence="9 10">Fluoride-specific ion channel. Important for reducing fluoride concentration in the cell, thus reducing its toxicity.</text>
</comment>
<keyword evidence="10" id="KW-0479">Metal-binding</keyword>
<evidence type="ECO:0000256" key="8">
    <source>
        <dbReference type="ARBA" id="ARBA00035585"/>
    </source>
</evidence>
<evidence type="ECO:0000256" key="10">
    <source>
        <dbReference type="HAMAP-Rule" id="MF_00454"/>
    </source>
</evidence>
<dbReference type="GO" id="GO:0005886">
    <property type="term" value="C:plasma membrane"/>
    <property type="evidence" value="ECO:0007669"/>
    <property type="project" value="UniProtKB-SubCell"/>
</dbReference>
<keyword evidence="4 10" id="KW-1133">Transmembrane helix</keyword>
<name>A0A0M2HLY0_MICTR</name>
<sequence length="123" mass="12472">MSPWLLVAALAGGIGAGLRYVVDRWSTPAGGARFPVGILVVNVSGSFVLGVITGLGTAIAPELSLVLGLGLLGGYTTFSTVSVETVLLAQRKRRRHAALNLFGTLALAAIAAGLGLLLGRAFS</sequence>
<evidence type="ECO:0000256" key="1">
    <source>
        <dbReference type="ARBA" id="ARBA00004651"/>
    </source>
</evidence>
<keyword evidence="5 10" id="KW-0472">Membrane</keyword>
<gene>
    <name evidence="11" type="primary">crcB_2</name>
    <name evidence="10" type="synonym">crcB</name>
    <name evidence="10" type="synonym">fluC</name>
    <name evidence="11" type="ORF">RS82_00214</name>
</gene>
<accession>A0A0M2HLY0</accession>
<feature type="binding site" evidence="10">
    <location>
        <position position="73"/>
    </location>
    <ligand>
        <name>Na(+)</name>
        <dbReference type="ChEBI" id="CHEBI:29101"/>
        <note>structural</note>
    </ligand>
</feature>
<comment type="similarity">
    <text evidence="7 10">Belongs to the fluoride channel Fluc/FEX (TC 1.A.43) family.</text>
</comment>
<proteinExistence type="inferred from homology"/>
<dbReference type="Proteomes" id="UP000034098">
    <property type="component" value="Unassembled WGS sequence"/>
</dbReference>
<dbReference type="GO" id="GO:0062054">
    <property type="term" value="F:fluoride channel activity"/>
    <property type="evidence" value="ECO:0007669"/>
    <property type="project" value="UniProtKB-UniRule"/>
</dbReference>
<dbReference type="Pfam" id="PF02537">
    <property type="entry name" value="CRCB"/>
    <property type="match status" value="1"/>
</dbReference>
<dbReference type="AlphaFoldDB" id="A0A0M2HLY0"/>
<feature type="transmembrane region" description="Helical" evidence="10">
    <location>
        <begin position="34"/>
        <end position="59"/>
    </location>
</feature>
<comment type="activity regulation">
    <text evidence="10">Na(+) is not transported, but it plays an essential structural role and its presence is essential for fluoride channel function.</text>
</comment>
<keyword evidence="10" id="KW-0813">Transport</keyword>
<dbReference type="OrthoDB" id="5148600at2"/>
<dbReference type="HAMAP" id="MF_00454">
    <property type="entry name" value="FluC"/>
    <property type="match status" value="1"/>
</dbReference>
<evidence type="ECO:0000256" key="9">
    <source>
        <dbReference type="ARBA" id="ARBA00049940"/>
    </source>
</evidence>
<dbReference type="InterPro" id="IPR003691">
    <property type="entry name" value="FluC"/>
</dbReference>
<evidence type="ECO:0000256" key="4">
    <source>
        <dbReference type="ARBA" id="ARBA00022989"/>
    </source>
</evidence>
<feature type="transmembrane region" description="Helical" evidence="10">
    <location>
        <begin position="101"/>
        <end position="122"/>
    </location>
</feature>